<organism evidence="2 3">
    <name type="scientific">Aldrovandia affinis</name>
    <dbReference type="NCBI Taxonomy" id="143900"/>
    <lineage>
        <taxon>Eukaryota</taxon>
        <taxon>Metazoa</taxon>
        <taxon>Chordata</taxon>
        <taxon>Craniata</taxon>
        <taxon>Vertebrata</taxon>
        <taxon>Euteleostomi</taxon>
        <taxon>Actinopterygii</taxon>
        <taxon>Neopterygii</taxon>
        <taxon>Teleostei</taxon>
        <taxon>Notacanthiformes</taxon>
        <taxon>Halosauridae</taxon>
        <taxon>Aldrovandia</taxon>
    </lineage>
</organism>
<evidence type="ECO:0000256" key="1">
    <source>
        <dbReference type="SAM" id="MobiDB-lite"/>
    </source>
</evidence>
<dbReference type="AlphaFoldDB" id="A0AAD7WBU8"/>
<protein>
    <submittedName>
        <fullName evidence="2">Uncharacterized protein</fullName>
    </submittedName>
</protein>
<sequence>MRRPVFKEIIFVSAEDRGSNRGPANALRMTSKSQDGNSEGRGALEASYKEVATWRSTVSVMAAKYVSCKDQITPSGQPEVVVLARDTPLCVNTLVASGAPQRQPGVPNCAMCLCQQVAVKLEL</sequence>
<feature type="compositionally biased region" description="Polar residues" evidence="1">
    <location>
        <begin position="28"/>
        <end position="37"/>
    </location>
</feature>
<dbReference type="EMBL" id="JAINUG010000158">
    <property type="protein sequence ID" value="KAJ8391376.1"/>
    <property type="molecule type" value="Genomic_DNA"/>
</dbReference>
<feature type="region of interest" description="Disordered" evidence="1">
    <location>
        <begin position="18"/>
        <end position="42"/>
    </location>
</feature>
<dbReference type="Proteomes" id="UP001221898">
    <property type="component" value="Unassembled WGS sequence"/>
</dbReference>
<accession>A0AAD7WBU8</accession>
<comment type="caution">
    <text evidence="2">The sequence shown here is derived from an EMBL/GenBank/DDBJ whole genome shotgun (WGS) entry which is preliminary data.</text>
</comment>
<gene>
    <name evidence="2" type="ORF">AAFF_G00090060</name>
</gene>
<keyword evidence="3" id="KW-1185">Reference proteome</keyword>
<name>A0AAD7WBU8_9TELE</name>
<evidence type="ECO:0000313" key="3">
    <source>
        <dbReference type="Proteomes" id="UP001221898"/>
    </source>
</evidence>
<reference evidence="2" key="1">
    <citation type="journal article" date="2023" name="Science">
        <title>Genome structures resolve the early diversification of teleost fishes.</title>
        <authorList>
            <person name="Parey E."/>
            <person name="Louis A."/>
            <person name="Montfort J."/>
            <person name="Bouchez O."/>
            <person name="Roques C."/>
            <person name="Iampietro C."/>
            <person name="Lluch J."/>
            <person name="Castinel A."/>
            <person name="Donnadieu C."/>
            <person name="Desvignes T."/>
            <person name="Floi Bucao C."/>
            <person name="Jouanno E."/>
            <person name="Wen M."/>
            <person name="Mejri S."/>
            <person name="Dirks R."/>
            <person name="Jansen H."/>
            <person name="Henkel C."/>
            <person name="Chen W.J."/>
            <person name="Zahm M."/>
            <person name="Cabau C."/>
            <person name="Klopp C."/>
            <person name="Thompson A.W."/>
            <person name="Robinson-Rechavi M."/>
            <person name="Braasch I."/>
            <person name="Lecointre G."/>
            <person name="Bobe J."/>
            <person name="Postlethwait J.H."/>
            <person name="Berthelot C."/>
            <person name="Roest Crollius H."/>
            <person name="Guiguen Y."/>
        </authorList>
    </citation>
    <scope>NUCLEOTIDE SEQUENCE</scope>
    <source>
        <strain evidence="2">NC1722</strain>
    </source>
</reference>
<proteinExistence type="predicted"/>
<evidence type="ECO:0000313" key="2">
    <source>
        <dbReference type="EMBL" id="KAJ8391376.1"/>
    </source>
</evidence>